<feature type="compositionally biased region" description="Polar residues" evidence="3">
    <location>
        <begin position="290"/>
        <end position="304"/>
    </location>
</feature>
<feature type="domain" description="OTU" evidence="4">
    <location>
        <begin position="54"/>
        <end position="233"/>
    </location>
</feature>
<dbReference type="InterPro" id="IPR047273">
    <property type="entry name" value="VRTN_OTU_dom"/>
</dbReference>
<keyword evidence="6" id="KW-1185">Reference proteome</keyword>
<comment type="similarity">
    <text evidence="1">Belongs to the vertnin family.</text>
</comment>
<accession>A0A9X0D8N9</accession>
<evidence type="ECO:0000256" key="3">
    <source>
        <dbReference type="SAM" id="MobiDB-lite"/>
    </source>
</evidence>
<dbReference type="PROSITE" id="PS50802">
    <property type="entry name" value="OTU"/>
    <property type="match status" value="1"/>
</dbReference>
<dbReference type="PANTHER" id="PTHR16081:SF0">
    <property type="entry name" value="VERTNIN"/>
    <property type="match status" value="1"/>
</dbReference>
<reference evidence="5" key="1">
    <citation type="submission" date="2023-01" db="EMBL/GenBank/DDBJ databases">
        <title>Genome assembly of the deep-sea coral Lophelia pertusa.</title>
        <authorList>
            <person name="Herrera S."/>
            <person name="Cordes E."/>
        </authorList>
    </citation>
    <scope>NUCLEOTIDE SEQUENCE</scope>
    <source>
        <strain evidence="5">USNM1676648</strain>
        <tissue evidence="5">Polyp</tissue>
    </source>
</reference>
<evidence type="ECO:0000313" key="5">
    <source>
        <dbReference type="EMBL" id="KAJ7391437.1"/>
    </source>
</evidence>
<proteinExistence type="inferred from homology"/>
<gene>
    <name evidence="5" type="ORF">OS493_018483</name>
</gene>
<dbReference type="GO" id="GO:0000785">
    <property type="term" value="C:chromatin"/>
    <property type="evidence" value="ECO:0007669"/>
    <property type="project" value="TreeGrafter"/>
</dbReference>
<evidence type="ECO:0000256" key="1">
    <source>
        <dbReference type="ARBA" id="ARBA00007290"/>
    </source>
</evidence>
<feature type="region of interest" description="Disordered" evidence="3">
    <location>
        <begin position="290"/>
        <end position="314"/>
    </location>
</feature>
<protein>
    <recommendedName>
        <fullName evidence="2">Vertnin</fullName>
    </recommendedName>
</protein>
<dbReference type="InterPro" id="IPR003323">
    <property type="entry name" value="OTU_dom"/>
</dbReference>
<evidence type="ECO:0000313" key="6">
    <source>
        <dbReference type="Proteomes" id="UP001163046"/>
    </source>
</evidence>
<dbReference type="PANTHER" id="PTHR16081">
    <property type="entry name" value="VERTNIN"/>
    <property type="match status" value="1"/>
</dbReference>
<dbReference type="Proteomes" id="UP001163046">
    <property type="component" value="Unassembled WGS sequence"/>
</dbReference>
<sequence length="1180" mass="131926">MEMSKTITSKESAEDILANFLPVVRNAKFDAQKIQSRRQDNISKSLLPSGYEEMVPLSSTADGNCLFHSASILLSGDESFAPVLRMLTVSELFAHSEFYSTHPQLNLASQASDYSLATQRLKKTFNGDMNSLSRAVEILAQETATPSVYASPFVILALASVLGKPIFSIYPDITTAITIKRAIHGIFYPREAFHAGILQQNAKNDVFFIMWTRASLSPLHNWTPNHFTPLVPLLLTNTPDKAPTQSYADALKSKVGYDGRTSQHLTKTSIEKKNVNTALKPGAYSVPLPLTNTSDKAPTQSYADASNHKVGYDGRTSQHLTKTSIEKKNVNTALKPGAYSVPLPLTNTSDKAPTQSYADASNHKLGYDGRTSQHLTKTSIEKKNVNTALKPGAYSVPLPLTNTSDKAPTQSYADALKSKVGYDGRTSQHLTKTSIEKRNVTAFDASAMKPGASSPRLQRRKRKLTTVTEVNEECKEKVVGSPITNYFKRTKHELSQEVKSPSPSEAVKSPSPSEEVKSPSPSEEVKSPSPSEAVKSPSPSGEVKSPSPSEDWNIESLLPLQGPGMTWYKERGINAAANSLRTVERLNNTVISEDNQMNGLIRGSVEGSLEQNIDELIEKLSSAGSQKQQRHFSTLISLARYIMDNGLIIATQDLAKIYKEFNCLKVSYHIESATLLEILSKHLNVAQIYIEGKGYITENRGIETIKLVESLQKIGKNDQKIVNRKVEEAVGESYATVLQYLDSKRDRDTLKSVLTNITSVNFMTKLGKVQDKRSFQWTKGLVAYNLQLFDDMKNSVEVDDESLNDEAKRRKKIRMLQKMKIEKLRHVFRGRGRKLKSEQFPDLAGILGFAFGDGDRVDRAGGGLESHPRLTDTVLYRAADSNTIMRHARETILALAPEGFDISLSSCFNYTQNYREGTYQAKRHHSGKGINACLSLHKPPRTGVEQFVINLHWSTQNVNLTLDFARASPDNVMVDSKDAKAKVHADVSPVQKPSKTWRKITLPDHDWCRLAHNAVTPMSHLFVLTEVILEEEEDEKTFYSVRRTGTAATMINISYFEPETVQRVFNEIFLLLVNPALDHVFRNPNTGKLKEHFVFIVDNGHYRYDNAHCLLHLQDCVKNIGPLWVNSCFWFEDYNGDLRKLFHGTQKVELQINFILCLYTAEDPRTNTSPTMWLIQKRVL</sequence>
<organism evidence="5 6">
    <name type="scientific">Desmophyllum pertusum</name>
    <dbReference type="NCBI Taxonomy" id="174260"/>
    <lineage>
        <taxon>Eukaryota</taxon>
        <taxon>Metazoa</taxon>
        <taxon>Cnidaria</taxon>
        <taxon>Anthozoa</taxon>
        <taxon>Hexacorallia</taxon>
        <taxon>Scleractinia</taxon>
        <taxon>Caryophylliina</taxon>
        <taxon>Caryophylliidae</taxon>
        <taxon>Desmophyllum</taxon>
    </lineage>
</organism>
<comment type="caution">
    <text evidence="5">The sequence shown here is derived from an EMBL/GenBank/DDBJ whole genome shotgun (WGS) entry which is preliminary data.</text>
</comment>
<evidence type="ECO:0000259" key="4">
    <source>
        <dbReference type="PROSITE" id="PS50802"/>
    </source>
</evidence>
<dbReference type="EMBL" id="MU825406">
    <property type="protein sequence ID" value="KAJ7391437.1"/>
    <property type="molecule type" value="Genomic_DNA"/>
</dbReference>
<dbReference type="GO" id="GO:0006357">
    <property type="term" value="P:regulation of transcription by RNA polymerase II"/>
    <property type="evidence" value="ECO:0007669"/>
    <property type="project" value="TreeGrafter"/>
</dbReference>
<name>A0A9X0D8N9_9CNID</name>
<evidence type="ECO:0000256" key="2">
    <source>
        <dbReference type="ARBA" id="ARBA00020188"/>
    </source>
</evidence>
<dbReference type="CDD" id="cd22791">
    <property type="entry name" value="OTU_VRTN"/>
    <property type="match status" value="1"/>
</dbReference>
<feature type="compositionally biased region" description="Low complexity" evidence="3">
    <location>
        <begin position="507"/>
        <end position="532"/>
    </location>
</feature>
<dbReference type="OrthoDB" id="5988483at2759"/>
<dbReference type="InterPro" id="IPR038822">
    <property type="entry name" value="Vertnin-like"/>
</dbReference>
<feature type="region of interest" description="Disordered" evidence="3">
    <location>
        <begin position="492"/>
        <end position="556"/>
    </location>
</feature>
<dbReference type="AlphaFoldDB" id="A0A9X0D8N9"/>